<keyword evidence="3" id="KW-0507">mRNA processing</keyword>
<feature type="region of interest" description="Disordered" evidence="5">
    <location>
        <begin position="80"/>
        <end position="166"/>
    </location>
</feature>
<feature type="region of interest" description="Disordered" evidence="5">
    <location>
        <begin position="1"/>
        <end position="48"/>
    </location>
</feature>
<evidence type="ECO:0000256" key="3">
    <source>
        <dbReference type="ARBA" id="ARBA00022664"/>
    </source>
</evidence>
<protein>
    <submittedName>
        <fullName evidence="6">Complexed with cef1p</fullName>
    </submittedName>
</protein>
<sequence>MTTAARPTLDPARGRTNAAPSLQISAKALPSHTKLKFRKPGQGAEYELSTEEMRQELFQNEADNSEKRFLDFKSDQKLQEEKRKFIEMAKREEEDDPESETDESESSSDDDDDDETEELMRELAKIKRERAEQQARKEQQRLEEEEEENQLKAASGNPLLTQQPDFSVKRRWDDDVVFKNQASGTDDKPKRRFVNDMLRSDFHRKFMNRYIH</sequence>
<dbReference type="Proteomes" id="UP001150538">
    <property type="component" value="Unassembled WGS sequence"/>
</dbReference>
<gene>
    <name evidence="6" type="primary">CWC15</name>
    <name evidence="6" type="ORF">H4219_002004</name>
</gene>
<comment type="function">
    <text evidence="1">Involved in pre-mRNA splicing.</text>
</comment>
<keyword evidence="4" id="KW-0508">mRNA splicing</keyword>
<evidence type="ECO:0000313" key="7">
    <source>
        <dbReference type="Proteomes" id="UP001150538"/>
    </source>
</evidence>
<accession>A0A9W8A586</accession>
<dbReference type="GO" id="GO:0045292">
    <property type="term" value="P:mRNA cis splicing, via spliceosome"/>
    <property type="evidence" value="ECO:0007669"/>
    <property type="project" value="TreeGrafter"/>
</dbReference>
<evidence type="ECO:0000256" key="2">
    <source>
        <dbReference type="ARBA" id="ARBA00006644"/>
    </source>
</evidence>
<proteinExistence type="inferred from homology"/>
<evidence type="ECO:0000256" key="4">
    <source>
        <dbReference type="ARBA" id="ARBA00023187"/>
    </source>
</evidence>
<name>A0A9W8A586_9FUNG</name>
<keyword evidence="7" id="KW-1185">Reference proteome</keyword>
<evidence type="ECO:0000256" key="1">
    <source>
        <dbReference type="ARBA" id="ARBA00003777"/>
    </source>
</evidence>
<dbReference type="InterPro" id="IPR006973">
    <property type="entry name" value="Cwf_Cwc_15"/>
</dbReference>
<feature type="compositionally biased region" description="Basic and acidic residues" evidence="5">
    <location>
        <begin position="118"/>
        <end position="142"/>
    </location>
</feature>
<dbReference type="Pfam" id="PF04889">
    <property type="entry name" value="Cwf_Cwc_15"/>
    <property type="match status" value="1"/>
</dbReference>
<organism evidence="6 7">
    <name type="scientific">Mycoemilia scoparia</name>
    <dbReference type="NCBI Taxonomy" id="417184"/>
    <lineage>
        <taxon>Eukaryota</taxon>
        <taxon>Fungi</taxon>
        <taxon>Fungi incertae sedis</taxon>
        <taxon>Zoopagomycota</taxon>
        <taxon>Kickxellomycotina</taxon>
        <taxon>Kickxellomycetes</taxon>
        <taxon>Kickxellales</taxon>
        <taxon>Kickxellaceae</taxon>
        <taxon>Mycoemilia</taxon>
    </lineage>
</organism>
<dbReference type="GO" id="GO:0003723">
    <property type="term" value="F:RNA binding"/>
    <property type="evidence" value="ECO:0007669"/>
    <property type="project" value="TreeGrafter"/>
</dbReference>
<dbReference type="AlphaFoldDB" id="A0A9W8A586"/>
<evidence type="ECO:0000313" key="6">
    <source>
        <dbReference type="EMBL" id="KAJ1919412.1"/>
    </source>
</evidence>
<comment type="similarity">
    <text evidence="2">Belongs to the CWC15 family.</text>
</comment>
<dbReference type="OrthoDB" id="30179at2759"/>
<comment type="caution">
    <text evidence="6">The sequence shown here is derived from an EMBL/GenBank/DDBJ whole genome shotgun (WGS) entry which is preliminary data.</text>
</comment>
<reference evidence="6" key="1">
    <citation type="submission" date="2022-07" db="EMBL/GenBank/DDBJ databases">
        <title>Phylogenomic reconstructions and comparative analyses of Kickxellomycotina fungi.</title>
        <authorList>
            <person name="Reynolds N.K."/>
            <person name="Stajich J.E."/>
            <person name="Barry K."/>
            <person name="Grigoriev I.V."/>
            <person name="Crous P."/>
            <person name="Smith M.E."/>
        </authorList>
    </citation>
    <scope>NUCLEOTIDE SEQUENCE</scope>
    <source>
        <strain evidence="6">NBRC 100468</strain>
    </source>
</reference>
<dbReference type="GO" id="GO:0071013">
    <property type="term" value="C:catalytic step 2 spliceosome"/>
    <property type="evidence" value="ECO:0007669"/>
    <property type="project" value="TreeGrafter"/>
</dbReference>
<evidence type="ECO:0000256" key="5">
    <source>
        <dbReference type="SAM" id="MobiDB-lite"/>
    </source>
</evidence>
<dbReference type="PANTHER" id="PTHR12718:SF2">
    <property type="entry name" value="SPLICEOSOME-ASSOCIATED PROTEIN CWC15 HOMOLOG"/>
    <property type="match status" value="1"/>
</dbReference>
<feature type="compositionally biased region" description="Basic and acidic residues" evidence="5">
    <location>
        <begin position="80"/>
        <end position="92"/>
    </location>
</feature>
<dbReference type="PANTHER" id="PTHR12718">
    <property type="entry name" value="CELL CYCLE CONTROL PROTEIN CWF15"/>
    <property type="match status" value="1"/>
</dbReference>
<dbReference type="EMBL" id="JANBPU010000027">
    <property type="protein sequence ID" value="KAJ1919412.1"/>
    <property type="molecule type" value="Genomic_DNA"/>
</dbReference>
<feature type="compositionally biased region" description="Acidic residues" evidence="5">
    <location>
        <begin position="93"/>
        <end position="117"/>
    </location>
</feature>